<accession>A0A556MPY4</accession>
<evidence type="ECO:0000313" key="1">
    <source>
        <dbReference type="EMBL" id="TSJ41868.1"/>
    </source>
</evidence>
<dbReference type="RefSeq" id="WP_144333502.1">
    <property type="nucleotide sequence ID" value="NZ_VLPL01000006.1"/>
</dbReference>
<dbReference type="AlphaFoldDB" id="A0A556MPY4"/>
<evidence type="ECO:0000313" key="2">
    <source>
        <dbReference type="Proteomes" id="UP000316008"/>
    </source>
</evidence>
<name>A0A556MPY4_9FLAO</name>
<organism evidence="1 2">
    <name type="scientific">Fluviicola chungangensis</name>
    <dbReference type="NCBI Taxonomy" id="2597671"/>
    <lineage>
        <taxon>Bacteria</taxon>
        <taxon>Pseudomonadati</taxon>
        <taxon>Bacteroidota</taxon>
        <taxon>Flavobacteriia</taxon>
        <taxon>Flavobacteriales</taxon>
        <taxon>Crocinitomicaceae</taxon>
        <taxon>Fluviicola</taxon>
    </lineage>
</organism>
<protein>
    <submittedName>
        <fullName evidence="1">Uncharacterized protein</fullName>
    </submittedName>
</protein>
<dbReference type="EMBL" id="VLPL01000006">
    <property type="protein sequence ID" value="TSJ41868.1"/>
    <property type="molecule type" value="Genomic_DNA"/>
</dbReference>
<sequence length="192" mass="22691">MSKWILITPHDPNKHTLKWIEEISKESGIIIEHWGHLRIMDLMLKHPQIGFEYYSEIKFSYLDTIPTDEMIHSYFNQFLDPKSDVASLFFRAQPNVSDCKTVFTTKYNKEISDIYYFTYRDVLETNLEKNNLVDKTYVSFKSYTLTDISNSLDDLPGGMRKLFWEYSALQPGVRLKQMIAELKAEVDRLKKL</sequence>
<keyword evidence="2" id="KW-1185">Reference proteome</keyword>
<reference evidence="1 2" key="1">
    <citation type="submission" date="2019-07" db="EMBL/GenBank/DDBJ databases">
        <authorList>
            <person name="Huq M.A."/>
        </authorList>
    </citation>
    <scope>NUCLEOTIDE SEQUENCE [LARGE SCALE GENOMIC DNA]</scope>
    <source>
        <strain evidence="1 2">MAH-3</strain>
    </source>
</reference>
<dbReference type="Proteomes" id="UP000316008">
    <property type="component" value="Unassembled WGS sequence"/>
</dbReference>
<gene>
    <name evidence="1" type="ORF">FO442_12305</name>
</gene>
<comment type="caution">
    <text evidence="1">The sequence shown here is derived from an EMBL/GenBank/DDBJ whole genome shotgun (WGS) entry which is preliminary data.</text>
</comment>
<proteinExistence type="predicted"/>